<dbReference type="InterPro" id="IPR036691">
    <property type="entry name" value="Endo/exonu/phosph_ase_sf"/>
</dbReference>
<feature type="active site" description="Proton donor/acceptor" evidence="5">
    <location>
        <position position="142"/>
    </location>
</feature>
<organism evidence="9">
    <name type="scientific">uncultured Solirubrobacteraceae bacterium</name>
    <dbReference type="NCBI Taxonomy" id="1162706"/>
    <lineage>
        <taxon>Bacteria</taxon>
        <taxon>Bacillati</taxon>
        <taxon>Actinomycetota</taxon>
        <taxon>Thermoleophilia</taxon>
        <taxon>Solirubrobacterales</taxon>
        <taxon>Solirubrobacteraceae</taxon>
        <taxon>environmental samples</taxon>
    </lineage>
</organism>
<dbReference type="CDD" id="cd09086">
    <property type="entry name" value="ExoIII-like_AP-endo"/>
    <property type="match status" value="1"/>
</dbReference>
<feature type="binding site" evidence="6">
    <location>
        <position position="242"/>
    </location>
    <ligand>
        <name>Mg(2+)</name>
        <dbReference type="ChEBI" id="CHEBI:18420"/>
        <label>1</label>
    </ligand>
</feature>
<feature type="binding site" evidence="6">
    <location>
        <position position="144"/>
    </location>
    <ligand>
        <name>Mg(2+)</name>
        <dbReference type="ChEBI" id="CHEBI:18420"/>
        <label>1</label>
    </ligand>
</feature>
<dbReference type="SUPFAM" id="SSF56219">
    <property type="entry name" value="DNase I-like"/>
    <property type="match status" value="1"/>
</dbReference>
<evidence type="ECO:0000256" key="2">
    <source>
        <dbReference type="ARBA" id="ARBA00022723"/>
    </source>
</evidence>
<keyword evidence="4 6" id="KW-0460">Magnesium</keyword>
<feature type="binding site" evidence="6">
    <location>
        <position position="34"/>
    </location>
    <ligand>
        <name>Mg(2+)</name>
        <dbReference type="ChEBI" id="CHEBI:18420"/>
        <label>1</label>
    </ligand>
</feature>
<dbReference type="PROSITE" id="PS00726">
    <property type="entry name" value="AP_NUCLEASE_F1_1"/>
    <property type="match status" value="1"/>
</dbReference>
<dbReference type="Pfam" id="PF03372">
    <property type="entry name" value="Exo_endo_phos"/>
    <property type="match status" value="1"/>
</dbReference>
<dbReference type="Gene3D" id="3.60.10.10">
    <property type="entry name" value="Endonuclease/exonuclease/phosphatase"/>
    <property type="match status" value="1"/>
</dbReference>
<feature type="active site" evidence="5">
    <location>
        <position position="107"/>
    </location>
</feature>
<keyword evidence="3 9" id="KW-0378">Hydrolase</keyword>
<feature type="binding site" evidence="6">
    <location>
        <position position="142"/>
    </location>
    <ligand>
        <name>Mg(2+)</name>
        <dbReference type="ChEBI" id="CHEBI:18420"/>
        <label>1</label>
    </ligand>
</feature>
<dbReference type="EMBL" id="CADCVS010000085">
    <property type="protein sequence ID" value="CAA9476787.1"/>
    <property type="molecule type" value="Genomic_DNA"/>
</dbReference>
<dbReference type="InterPro" id="IPR005135">
    <property type="entry name" value="Endo/exonuclease/phosphatase"/>
</dbReference>
<feature type="site" description="Important for catalytic activity" evidence="7">
    <location>
        <position position="213"/>
    </location>
</feature>
<evidence type="ECO:0000256" key="3">
    <source>
        <dbReference type="ARBA" id="ARBA00022801"/>
    </source>
</evidence>
<evidence type="ECO:0000256" key="6">
    <source>
        <dbReference type="PIRSR" id="PIRSR604808-2"/>
    </source>
</evidence>
<dbReference type="GO" id="GO:0003677">
    <property type="term" value="F:DNA binding"/>
    <property type="evidence" value="ECO:0007669"/>
    <property type="project" value="InterPro"/>
</dbReference>
<dbReference type="AlphaFoldDB" id="A0A6J4RV70"/>
<comment type="cofactor">
    <cofactor evidence="6">
        <name>Mg(2+)</name>
        <dbReference type="ChEBI" id="CHEBI:18420"/>
    </cofactor>
    <cofactor evidence="6">
        <name>Mn(2+)</name>
        <dbReference type="ChEBI" id="CHEBI:29035"/>
    </cofactor>
    <text evidence="6">Probably binds two magnesium or manganese ions per subunit.</text>
</comment>
<protein>
    <submittedName>
        <fullName evidence="9">Exodeoxyribonuclease III</fullName>
        <ecNumber evidence="9">3.1.11.2</ecNumber>
    </submittedName>
</protein>
<dbReference type="PANTHER" id="PTHR43250:SF2">
    <property type="entry name" value="EXODEOXYRIBONUCLEASE III"/>
    <property type="match status" value="1"/>
</dbReference>
<feature type="domain" description="Endonuclease/exonuclease/phosphatase" evidence="8">
    <location>
        <begin position="4"/>
        <end position="243"/>
    </location>
</feature>
<feature type="binding site" evidence="6">
    <location>
        <position position="7"/>
    </location>
    <ligand>
        <name>Mg(2+)</name>
        <dbReference type="ChEBI" id="CHEBI:18420"/>
        <label>1</label>
    </ligand>
</feature>
<dbReference type="GO" id="GO:0046872">
    <property type="term" value="F:metal ion binding"/>
    <property type="evidence" value="ECO:0007669"/>
    <property type="project" value="UniProtKB-KW"/>
</dbReference>
<keyword evidence="2 6" id="KW-0479">Metal-binding</keyword>
<gene>
    <name evidence="9" type="ORF">AVDCRST_MAG30-518</name>
</gene>
<dbReference type="PROSITE" id="PS51435">
    <property type="entry name" value="AP_NUCLEASE_F1_4"/>
    <property type="match status" value="1"/>
</dbReference>
<name>A0A6J4RV70_9ACTN</name>
<sequence length="252" mass="27595">MLAVTWNVNSLKVRLPRVLELLGQHAPDVLCLQETKCEPDAFPHAELADAGYHAVDHSGGRWAGVAVAARRELPLELIARGLPGEAAPDEARWIEASAGGLRVASAYVPNGRGLDSPEFPRKLEFLDAMHARAGALDLLAGDLNVARHDLDVYDPAAFEGSTHVTQEERGRLETLLEAGLTDAYRALHPGEVGYTWWDYRQGHFHRKMGLRIDYVLLGERLAGGLRSCGIDRNYRKGTKPSDHAPLLAELTG</sequence>
<evidence type="ECO:0000256" key="7">
    <source>
        <dbReference type="PIRSR" id="PIRSR604808-3"/>
    </source>
</evidence>
<evidence type="ECO:0000256" key="4">
    <source>
        <dbReference type="ARBA" id="ARBA00022842"/>
    </source>
</evidence>
<evidence type="ECO:0000313" key="9">
    <source>
        <dbReference type="EMBL" id="CAA9476787.1"/>
    </source>
</evidence>
<dbReference type="InterPro" id="IPR037493">
    <property type="entry name" value="ExoIII-like"/>
</dbReference>
<dbReference type="NCBIfam" id="TIGR00195">
    <property type="entry name" value="exoDNase_III"/>
    <property type="match status" value="1"/>
</dbReference>
<evidence type="ECO:0000256" key="1">
    <source>
        <dbReference type="ARBA" id="ARBA00007092"/>
    </source>
</evidence>
<evidence type="ECO:0000256" key="5">
    <source>
        <dbReference type="PIRSR" id="PIRSR604808-1"/>
    </source>
</evidence>
<dbReference type="GO" id="GO:0006281">
    <property type="term" value="P:DNA repair"/>
    <property type="evidence" value="ECO:0007669"/>
    <property type="project" value="InterPro"/>
</dbReference>
<reference evidence="9" key="1">
    <citation type="submission" date="2020-02" db="EMBL/GenBank/DDBJ databases">
        <authorList>
            <person name="Meier V. D."/>
        </authorList>
    </citation>
    <scope>NUCLEOTIDE SEQUENCE</scope>
    <source>
        <strain evidence="9">AVDCRST_MAG30</strain>
    </source>
</reference>
<dbReference type="InterPro" id="IPR004808">
    <property type="entry name" value="AP_endonuc_1"/>
</dbReference>
<dbReference type="NCBIfam" id="TIGR00633">
    <property type="entry name" value="xth"/>
    <property type="match status" value="1"/>
</dbReference>
<feature type="site" description="Interaction with DNA substrate" evidence="7">
    <location>
        <position position="243"/>
    </location>
</feature>
<dbReference type="GO" id="GO:0004519">
    <property type="term" value="F:endonuclease activity"/>
    <property type="evidence" value="ECO:0007669"/>
    <property type="project" value="InterPro"/>
</dbReference>
<dbReference type="InterPro" id="IPR020847">
    <property type="entry name" value="AP_endonuclease_F1_BS"/>
</dbReference>
<dbReference type="GO" id="GO:0008311">
    <property type="term" value="F:double-stranded DNA 3'-5' DNA exonuclease activity"/>
    <property type="evidence" value="ECO:0007669"/>
    <property type="project" value="UniProtKB-EC"/>
</dbReference>
<feature type="binding site" evidence="6">
    <location>
        <position position="243"/>
    </location>
    <ligand>
        <name>Mg(2+)</name>
        <dbReference type="ChEBI" id="CHEBI:18420"/>
        <label>1</label>
    </ligand>
</feature>
<feature type="site" description="Transition state stabilizer" evidence="7">
    <location>
        <position position="144"/>
    </location>
</feature>
<dbReference type="EC" id="3.1.11.2" evidence="9"/>
<feature type="active site" description="Proton acceptor" evidence="5">
    <location>
        <position position="243"/>
    </location>
</feature>
<proteinExistence type="inferred from homology"/>
<dbReference type="PANTHER" id="PTHR43250">
    <property type="entry name" value="EXODEOXYRIBONUCLEASE III"/>
    <property type="match status" value="1"/>
</dbReference>
<keyword evidence="6" id="KW-0464">Manganese</keyword>
<evidence type="ECO:0000259" key="8">
    <source>
        <dbReference type="Pfam" id="PF03372"/>
    </source>
</evidence>
<comment type="similarity">
    <text evidence="1">Belongs to the DNA repair enzymes AP/ExoA family.</text>
</comment>
<accession>A0A6J4RV70</accession>